<dbReference type="AlphaFoldDB" id="A0ABD2N3V3"/>
<evidence type="ECO:0000313" key="2">
    <source>
        <dbReference type="EMBL" id="KAL3273095.1"/>
    </source>
</evidence>
<feature type="region of interest" description="Disordered" evidence="1">
    <location>
        <begin position="1"/>
        <end position="27"/>
    </location>
</feature>
<evidence type="ECO:0000313" key="3">
    <source>
        <dbReference type="Proteomes" id="UP001516400"/>
    </source>
</evidence>
<proteinExistence type="predicted"/>
<accession>A0ABD2N3V3</accession>
<sequence length="109" mass="12444">MASTSCNAPSSNITSSSSKSGTKRKRDKADELFEKFSKTPDNKDDKFDIIERHTAYANLLSSHTNNLQLFKSSVFIASVWGKWFISSKRRVEPRTDKTTKKNEVYEAFK</sequence>
<dbReference type="EMBL" id="JABFTP020000062">
    <property type="protein sequence ID" value="KAL3273095.1"/>
    <property type="molecule type" value="Genomic_DNA"/>
</dbReference>
<gene>
    <name evidence="2" type="ORF">HHI36_014549</name>
</gene>
<organism evidence="2 3">
    <name type="scientific">Cryptolaemus montrouzieri</name>
    <dbReference type="NCBI Taxonomy" id="559131"/>
    <lineage>
        <taxon>Eukaryota</taxon>
        <taxon>Metazoa</taxon>
        <taxon>Ecdysozoa</taxon>
        <taxon>Arthropoda</taxon>
        <taxon>Hexapoda</taxon>
        <taxon>Insecta</taxon>
        <taxon>Pterygota</taxon>
        <taxon>Neoptera</taxon>
        <taxon>Endopterygota</taxon>
        <taxon>Coleoptera</taxon>
        <taxon>Polyphaga</taxon>
        <taxon>Cucujiformia</taxon>
        <taxon>Coccinelloidea</taxon>
        <taxon>Coccinellidae</taxon>
        <taxon>Scymninae</taxon>
        <taxon>Scymnini</taxon>
        <taxon>Cryptolaemus</taxon>
    </lineage>
</organism>
<protein>
    <submittedName>
        <fullName evidence="2">Uncharacterized protein</fullName>
    </submittedName>
</protein>
<reference evidence="2 3" key="1">
    <citation type="journal article" date="2021" name="BMC Biol.">
        <title>Horizontally acquired antibacterial genes associated with adaptive radiation of ladybird beetles.</title>
        <authorList>
            <person name="Li H.S."/>
            <person name="Tang X.F."/>
            <person name="Huang Y.H."/>
            <person name="Xu Z.Y."/>
            <person name="Chen M.L."/>
            <person name="Du X.Y."/>
            <person name="Qiu B.Y."/>
            <person name="Chen P.T."/>
            <person name="Zhang W."/>
            <person name="Slipinski A."/>
            <person name="Escalona H.E."/>
            <person name="Waterhouse R.M."/>
            <person name="Zwick A."/>
            <person name="Pang H."/>
        </authorList>
    </citation>
    <scope>NUCLEOTIDE SEQUENCE [LARGE SCALE GENOMIC DNA]</scope>
    <source>
        <strain evidence="2">SYSU2018</strain>
    </source>
</reference>
<dbReference type="Proteomes" id="UP001516400">
    <property type="component" value="Unassembled WGS sequence"/>
</dbReference>
<evidence type="ECO:0000256" key="1">
    <source>
        <dbReference type="SAM" id="MobiDB-lite"/>
    </source>
</evidence>
<keyword evidence="3" id="KW-1185">Reference proteome</keyword>
<feature type="compositionally biased region" description="Low complexity" evidence="1">
    <location>
        <begin position="1"/>
        <end position="20"/>
    </location>
</feature>
<comment type="caution">
    <text evidence="2">The sequence shown here is derived from an EMBL/GenBank/DDBJ whole genome shotgun (WGS) entry which is preliminary data.</text>
</comment>
<name>A0ABD2N3V3_9CUCU</name>